<comment type="caution">
    <text evidence="2">The sequence shown here is derived from an EMBL/GenBank/DDBJ whole genome shotgun (WGS) entry which is preliminary data.</text>
</comment>
<evidence type="ECO:0000313" key="3">
    <source>
        <dbReference type="Proteomes" id="UP000005824"/>
    </source>
</evidence>
<dbReference type="eggNOG" id="COG3880">
    <property type="taxonomic scope" value="Bacteria"/>
</dbReference>
<gene>
    <name evidence="2" type="ORF">CfE428DRAFT_3494</name>
</gene>
<dbReference type="InterPro" id="IPR001943">
    <property type="entry name" value="UVR_dom"/>
</dbReference>
<keyword evidence="3" id="KW-1185">Reference proteome</keyword>
<sequence length="250" mass="29162">MSLDLNDLLRDWPHEPGMIKVRKILGSDGKEKIQLRIDLGLIQMETSGRPDGQEPHDCESLLEYHQQRAKRNEKKGEKYALDAEEVGELQQEGIQYYHRYISLFQLSDYVGVIRDTQRNIDMFNFVSEHAQPEELAQSVEQFTPYVLMMQTRAKASIELEREEFATAVKKIEEGIEQIRAFYEGMENPEAGANSPELGFLTEWVEEVRAKQPLTKLEKMRREMDKAIANEAYERAAELRDLIRQQQQNKK</sequence>
<accession>B4D3K6</accession>
<dbReference type="Gene3D" id="4.10.860.10">
    <property type="entry name" value="UVR domain"/>
    <property type="match status" value="1"/>
</dbReference>
<evidence type="ECO:0000259" key="1">
    <source>
        <dbReference type="PROSITE" id="PS50151"/>
    </source>
</evidence>
<dbReference type="Pfam" id="PF02151">
    <property type="entry name" value="UVR"/>
    <property type="match status" value="1"/>
</dbReference>
<dbReference type="Proteomes" id="UP000005824">
    <property type="component" value="Unassembled WGS sequence"/>
</dbReference>
<organism evidence="2 3">
    <name type="scientific">Chthoniobacter flavus Ellin428</name>
    <dbReference type="NCBI Taxonomy" id="497964"/>
    <lineage>
        <taxon>Bacteria</taxon>
        <taxon>Pseudomonadati</taxon>
        <taxon>Verrucomicrobiota</taxon>
        <taxon>Spartobacteria</taxon>
        <taxon>Chthoniobacterales</taxon>
        <taxon>Chthoniobacteraceae</taxon>
        <taxon>Chthoniobacter</taxon>
    </lineage>
</organism>
<dbReference type="STRING" id="497964.CfE428DRAFT_3494"/>
<reference evidence="2 3" key="1">
    <citation type="journal article" date="2011" name="J. Bacteriol.">
        <title>Genome sequence of Chthoniobacter flavus Ellin428, an aerobic heterotrophic soil bacterium.</title>
        <authorList>
            <person name="Kant R."/>
            <person name="van Passel M.W."/>
            <person name="Palva A."/>
            <person name="Lucas S."/>
            <person name="Lapidus A."/>
            <person name="Glavina Del Rio T."/>
            <person name="Dalin E."/>
            <person name="Tice H."/>
            <person name="Bruce D."/>
            <person name="Goodwin L."/>
            <person name="Pitluck S."/>
            <person name="Larimer F.W."/>
            <person name="Land M.L."/>
            <person name="Hauser L."/>
            <person name="Sangwan P."/>
            <person name="de Vos W.M."/>
            <person name="Janssen P.H."/>
            <person name="Smidt H."/>
        </authorList>
    </citation>
    <scope>NUCLEOTIDE SEQUENCE [LARGE SCALE GENOMIC DNA]</scope>
    <source>
        <strain evidence="2 3">Ellin428</strain>
    </source>
</reference>
<dbReference type="InParanoid" id="B4D3K6"/>
<evidence type="ECO:0000313" key="2">
    <source>
        <dbReference type="EMBL" id="EDY18836.1"/>
    </source>
</evidence>
<dbReference type="PROSITE" id="PS50151">
    <property type="entry name" value="UVR"/>
    <property type="match status" value="1"/>
</dbReference>
<protein>
    <submittedName>
        <fullName evidence="2">UvrB/UvrC protein</fullName>
    </submittedName>
</protein>
<dbReference type="RefSeq" id="WP_006980819.1">
    <property type="nucleotide sequence ID" value="NZ_ABVL01000010.1"/>
</dbReference>
<feature type="domain" description="UVR" evidence="1">
    <location>
        <begin position="213"/>
        <end position="248"/>
    </location>
</feature>
<proteinExistence type="predicted"/>
<name>B4D3K6_9BACT</name>
<dbReference type="EMBL" id="ABVL01000010">
    <property type="protein sequence ID" value="EDY18836.1"/>
    <property type="molecule type" value="Genomic_DNA"/>
</dbReference>
<dbReference type="AlphaFoldDB" id="B4D3K6"/>